<dbReference type="InterPro" id="IPR050680">
    <property type="entry name" value="YpeA/RimI_acetyltransf"/>
</dbReference>
<dbReference type="Proteomes" id="UP000469424">
    <property type="component" value="Unassembled WGS sequence"/>
</dbReference>
<keyword evidence="3 7" id="KW-0808">Transferase</keyword>
<keyword evidence="8" id="KW-1185">Reference proteome</keyword>
<gene>
    <name evidence="7" type="primary">rimI</name>
    <name evidence="7" type="ORF">FYJ65_04335</name>
</gene>
<dbReference type="AlphaFoldDB" id="A0A6N7XKJ1"/>
<dbReference type="PROSITE" id="PS51186">
    <property type="entry name" value="GNAT"/>
    <property type="match status" value="1"/>
</dbReference>
<comment type="caution">
    <text evidence="7">The sequence shown here is derived from an EMBL/GenBank/DDBJ whole genome shotgun (WGS) entry which is preliminary data.</text>
</comment>
<dbReference type="PANTHER" id="PTHR43420:SF44">
    <property type="entry name" value="ACETYLTRANSFERASE YPEA"/>
    <property type="match status" value="1"/>
</dbReference>
<dbReference type="InterPro" id="IPR006464">
    <property type="entry name" value="AcTrfase_RimI/Ard1"/>
</dbReference>
<evidence type="ECO:0000313" key="7">
    <source>
        <dbReference type="EMBL" id="MST70575.1"/>
    </source>
</evidence>
<reference evidence="7 8" key="1">
    <citation type="submission" date="2019-08" db="EMBL/GenBank/DDBJ databases">
        <title>In-depth cultivation of the pig gut microbiome towards novel bacterial diversity and tailored functional studies.</title>
        <authorList>
            <person name="Wylensek D."/>
            <person name="Hitch T.C.A."/>
            <person name="Clavel T."/>
        </authorList>
    </citation>
    <scope>NUCLEOTIDE SEQUENCE [LARGE SCALE GENOMIC DNA]</scope>
    <source>
        <strain evidence="7 8">WCA-MUC-591-APC-4B</strain>
    </source>
</reference>
<dbReference type="RefSeq" id="WP_154554141.1">
    <property type="nucleotide sequence ID" value="NZ_JAQXUZ010000014.1"/>
</dbReference>
<organism evidence="7 8">
    <name type="scientific">Mogibacterium kristiansenii</name>
    <dbReference type="NCBI Taxonomy" id="2606708"/>
    <lineage>
        <taxon>Bacteria</taxon>
        <taxon>Bacillati</taxon>
        <taxon>Bacillota</taxon>
        <taxon>Clostridia</taxon>
        <taxon>Peptostreptococcales</taxon>
        <taxon>Anaerovoracaceae</taxon>
        <taxon>Mogibacterium</taxon>
    </lineage>
</organism>
<evidence type="ECO:0000256" key="5">
    <source>
        <dbReference type="RuleBase" id="RU363094"/>
    </source>
</evidence>
<comment type="similarity">
    <text evidence="1 5">Belongs to the acetyltransferase family. RimI subfamily.</text>
</comment>
<dbReference type="PANTHER" id="PTHR43420">
    <property type="entry name" value="ACETYLTRANSFERASE"/>
    <property type="match status" value="1"/>
</dbReference>
<evidence type="ECO:0000256" key="4">
    <source>
        <dbReference type="ARBA" id="ARBA00023315"/>
    </source>
</evidence>
<dbReference type="Pfam" id="PF00583">
    <property type="entry name" value="Acetyltransf_1"/>
    <property type="match status" value="1"/>
</dbReference>
<evidence type="ECO:0000259" key="6">
    <source>
        <dbReference type="PROSITE" id="PS51186"/>
    </source>
</evidence>
<evidence type="ECO:0000256" key="1">
    <source>
        <dbReference type="ARBA" id="ARBA00005395"/>
    </source>
</evidence>
<keyword evidence="2 5" id="KW-0963">Cytoplasm</keyword>
<feature type="domain" description="N-acetyltransferase" evidence="6">
    <location>
        <begin position="10"/>
        <end position="155"/>
    </location>
</feature>
<dbReference type="NCBIfam" id="TIGR01575">
    <property type="entry name" value="rimI"/>
    <property type="match status" value="1"/>
</dbReference>
<comment type="catalytic activity">
    <reaction evidence="5">
        <text>N-terminal L-alanyl-[ribosomal protein bS18] + acetyl-CoA = N-terminal N(alpha)-acetyl-L-alanyl-[ribosomal protein bS18] + CoA + H(+)</text>
        <dbReference type="Rhea" id="RHEA:43756"/>
        <dbReference type="Rhea" id="RHEA-COMP:10676"/>
        <dbReference type="Rhea" id="RHEA-COMP:10677"/>
        <dbReference type="ChEBI" id="CHEBI:15378"/>
        <dbReference type="ChEBI" id="CHEBI:57287"/>
        <dbReference type="ChEBI" id="CHEBI:57288"/>
        <dbReference type="ChEBI" id="CHEBI:64718"/>
        <dbReference type="ChEBI" id="CHEBI:83683"/>
        <dbReference type="EC" id="2.3.1.266"/>
    </reaction>
</comment>
<dbReference type="EC" id="2.3.1.266" evidence="5"/>
<dbReference type="CDD" id="cd04301">
    <property type="entry name" value="NAT_SF"/>
    <property type="match status" value="1"/>
</dbReference>
<dbReference type="SUPFAM" id="SSF55729">
    <property type="entry name" value="Acyl-CoA N-acyltransferases (Nat)"/>
    <property type="match status" value="1"/>
</dbReference>
<dbReference type="Gene3D" id="3.40.630.30">
    <property type="match status" value="1"/>
</dbReference>
<dbReference type="GO" id="GO:0008999">
    <property type="term" value="F:protein-N-terminal-alanine acetyltransferase activity"/>
    <property type="evidence" value="ECO:0007669"/>
    <property type="project" value="UniProtKB-EC"/>
</dbReference>
<accession>A0A6N7XKJ1</accession>
<evidence type="ECO:0000256" key="2">
    <source>
        <dbReference type="ARBA" id="ARBA00022490"/>
    </source>
</evidence>
<dbReference type="GO" id="GO:0005737">
    <property type="term" value="C:cytoplasm"/>
    <property type="evidence" value="ECO:0007669"/>
    <property type="project" value="UniProtKB-SubCell"/>
</dbReference>
<protein>
    <recommendedName>
        <fullName evidence="5">[Ribosomal protein bS18]-alanine N-acetyltransferase</fullName>
        <ecNumber evidence="5">2.3.1.266</ecNumber>
    </recommendedName>
</protein>
<comment type="subcellular location">
    <subcellularLocation>
        <location evidence="5">Cytoplasm</location>
    </subcellularLocation>
</comment>
<comment type="function">
    <text evidence="5">Acetylates the N-terminal alanine of ribosomal protein bS18.</text>
</comment>
<name>A0A6N7XKJ1_9FIRM</name>
<proteinExistence type="inferred from homology"/>
<dbReference type="InterPro" id="IPR000182">
    <property type="entry name" value="GNAT_dom"/>
</dbReference>
<dbReference type="InterPro" id="IPR016181">
    <property type="entry name" value="Acyl_CoA_acyltransferase"/>
</dbReference>
<dbReference type="EMBL" id="VUNA01000006">
    <property type="protein sequence ID" value="MST70575.1"/>
    <property type="molecule type" value="Genomic_DNA"/>
</dbReference>
<evidence type="ECO:0000313" key="8">
    <source>
        <dbReference type="Proteomes" id="UP000469424"/>
    </source>
</evidence>
<keyword evidence="4" id="KW-0012">Acyltransferase</keyword>
<sequence>MDNTRKEIPLLIRPAASEDISDIAYLEEITFPIPWSLESIRHDVEENELATVIVAEWNGSFAGYMDVWQIAGEGQLNNIAVAPEYRGRGIGRKMMDYMIRWLTQDDNEEFSLEVRESNAPAIHLYEKLGFEVIGRREKYYIDNGEDALLMRKILK</sequence>
<evidence type="ECO:0000256" key="3">
    <source>
        <dbReference type="ARBA" id="ARBA00022679"/>
    </source>
</evidence>